<proteinExistence type="predicted"/>
<keyword evidence="3" id="KW-1185">Reference proteome</keyword>
<dbReference type="Proteomes" id="UP001177670">
    <property type="component" value="Unassembled WGS sequence"/>
</dbReference>
<accession>A0AA40KHX3</accession>
<comment type="caution">
    <text evidence="2">The sequence shown here is derived from an EMBL/GenBank/DDBJ whole genome shotgun (WGS) entry which is preliminary data.</text>
</comment>
<feature type="compositionally biased region" description="Basic and acidic residues" evidence="1">
    <location>
        <begin position="145"/>
        <end position="160"/>
    </location>
</feature>
<evidence type="ECO:0000313" key="3">
    <source>
        <dbReference type="Proteomes" id="UP001177670"/>
    </source>
</evidence>
<reference evidence="2" key="1">
    <citation type="submission" date="2021-10" db="EMBL/GenBank/DDBJ databases">
        <title>Melipona bicolor Genome sequencing and assembly.</title>
        <authorList>
            <person name="Araujo N.S."/>
            <person name="Arias M.C."/>
        </authorList>
    </citation>
    <scope>NUCLEOTIDE SEQUENCE</scope>
    <source>
        <strain evidence="2">USP_2M_L1-L4_2017</strain>
        <tissue evidence="2">Whole body</tissue>
    </source>
</reference>
<evidence type="ECO:0000256" key="1">
    <source>
        <dbReference type="SAM" id="MobiDB-lite"/>
    </source>
</evidence>
<protein>
    <submittedName>
        <fullName evidence="2">Uncharacterized protein</fullName>
    </submittedName>
</protein>
<dbReference type="AlphaFoldDB" id="A0AA40KHX3"/>
<feature type="region of interest" description="Disordered" evidence="1">
    <location>
        <begin position="1"/>
        <end position="47"/>
    </location>
</feature>
<feature type="region of interest" description="Disordered" evidence="1">
    <location>
        <begin position="138"/>
        <end position="160"/>
    </location>
</feature>
<feature type="region of interest" description="Disordered" evidence="1">
    <location>
        <begin position="71"/>
        <end position="102"/>
    </location>
</feature>
<sequence length="192" mass="21938">MGHRRESSSKMRREPRTIRPIDPLARSNRYRSGCQHNFPLQRPHEARGEHIVGLSDRREMAVPVAAVPRAVRRASDRGREHHGGQPRQGPHQQRDGGRARREAAGLLRGELRIRGEQHAGDVQQRHVVDSAELLAGQVQADAEDAEKRDSDCAEDRPRHEGDIQMQGRFQDCRRWAAERLQVDGMPVRELDR</sequence>
<gene>
    <name evidence="2" type="ORF">K0M31_010758</name>
</gene>
<feature type="compositionally biased region" description="Basic and acidic residues" evidence="1">
    <location>
        <begin position="73"/>
        <end position="83"/>
    </location>
</feature>
<feature type="compositionally biased region" description="Basic and acidic residues" evidence="1">
    <location>
        <begin position="92"/>
        <end position="102"/>
    </location>
</feature>
<name>A0AA40KHX3_9HYME</name>
<feature type="compositionally biased region" description="Basic and acidic residues" evidence="1">
    <location>
        <begin position="1"/>
        <end position="19"/>
    </location>
</feature>
<dbReference type="EMBL" id="JAHYIQ010000028">
    <property type="protein sequence ID" value="KAK1120974.1"/>
    <property type="molecule type" value="Genomic_DNA"/>
</dbReference>
<evidence type="ECO:0000313" key="2">
    <source>
        <dbReference type="EMBL" id="KAK1120974.1"/>
    </source>
</evidence>
<organism evidence="2 3">
    <name type="scientific">Melipona bicolor</name>
    <dbReference type="NCBI Taxonomy" id="60889"/>
    <lineage>
        <taxon>Eukaryota</taxon>
        <taxon>Metazoa</taxon>
        <taxon>Ecdysozoa</taxon>
        <taxon>Arthropoda</taxon>
        <taxon>Hexapoda</taxon>
        <taxon>Insecta</taxon>
        <taxon>Pterygota</taxon>
        <taxon>Neoptera</taxon>
        <taxon>Endopterygota</taxon>
        <taxon>Hymenoptera</taxon>
        <taxon>Apocrita</taxon>
        <taxon>Aculeata</taxon>
        <taxon>Apoidea</taxon>
        <taxon>Anthophila</taxon>
        <taxon>Apidae</taxon>
        <taxon>Melipona</taxon>
    </lineage>
</organism>